<keyword evidence="1" id="KW-0004">4Fe-4S</keyword>
<dbReference type="InterPro" id="IPR017900">
    <property type="entry name" value="4Fe4S_Fe_S_CS"/>
</dbReference>
<dbReference type="InterPro" id="IPR027467">
    <property type="entry name" value="MopterinOxRdtase_cofactor_BS"/>
</dbReference>
<evidence type="ECO:0000259" key="9">
    <source>
        <dbReference type="PROSITE" id="PS51669"/>
    </source>
</evidence>
<gene>
    <name evidence="10" type="ORF">HNQ38_001010</name>
</gene>
<dbReference type="InterPro" id="IPR006963">
    <property type="entry name" value="Mopterin_OxRdtase_4Fe-4S_dom"/>
</dbReference>
<dbReference type="InterPro" id="IPR017896">
    <property type="entry name" value="4Fe4S_Fe-S-bd"/>
</dbReference>
<protein>
    <submittedName>
        <fullName evidence="10">Putative molibdopterin-dependent oxidoreductase YjgC</fullName>
    </submittedName>
</protein>
<dbReference type="SUPFAM" id="SSF54862">
    <property type="entry name" value="4Fe-4S ferredoxins"/>
    <property type="match status" value="1"/>
</dbReference>
<evidence type="ECO:0000259" key="7">
    <source>
        <dbReference type="PROSITE" id="PS51085"/>
    </source>
</evidence>
<keyword evidence="5" id="KW-0408">Iron</keyword>
<dbReference type="PROSITE" id="PS51669">
    <property type="entry name" value="4FE4S_MOW_BIS_MGD"/>
    <property type="match status" value="1"/>
</dbReference>
<dbReference type="Pfam" id="PF00384">
    <property type="entry name" value="Molybdopterin"/>
    <property type="match status" value="1"/>
</dbReference>
<evidence type="ECO:0000256" key="2">
    <source>
        <dbReference type="ARBA" id="ARBA00022723"/>
    </source>
</evidence>
<evidence type="ECO:0000256" key="3">
    <source>
        <dbReference type="ARBA" id="ARBA00022737"/>
    </source>
</evidence>
<dbReference type="PANTHER" id="PTHR43105:SF14">
    <property type="entry name" value="FORMATE DEHYDROGENASE H"/>
    <property type="match status" value="1"/>
</dbReference>
<dbReference type="FunFam" id="2.20.25.90:FF:000001">
    <property type="entry name" value="Formate dehydrogenase subunit alpha"/>
    <property type="match status" value="1"/>
</dbReference>
<comment type="caution">
    <text evidence="10">The sequence shown here is derived from an EMBL/GenBank/DDBJ whole genome shotgun (WGS) entry which is preliminary data.</text>
</comment>
<feature type="domain" description="4Fe-4S ferredoxin-type" evidence="8">
    <location>
        <begin position="202"/>
        <end position="231"/>
    </location>
</feature>
<dbReference type="Gene3D" id="2.20.25.90">
    <property type="entry name" value="ADC-like domains"/>
    <property type="match status" value="1"/>
</dbReference>
<dbReference type="PROSITE" id="PS00551">
    <property type="entry name" value="MOLYBDOPTERIN_PROK_1"/>
    <property type="match status" value="1"/>
</dbReference>
<feature type="domain" description="4Fe-4S Mo/W bis-MGD-type" evidence="9">
    <location>
        <begin position="241"/>
        <end position="297"/>
    </location>
</feature>
<evidence type="ECO:0000259" key="8">
    <source>
        <dbReference type="PROSITE" id="PS51379"/>
    </source>
</evidence>
<dbReference type="EMBL" id="JACHGO010000002">
    <property type="protein sequence ID" value="MBB5142931.1"/>
    <property type="molecule type" value="Genomic_DNA"/>
</dbReference>
<dbReference type="Gene3D" id="3.10.20.740">
    <property type="match status" value="1"/>
</dbReference>
<dbReference type="AlphaFoldDB" id="A0A7W8BZR7"/>
<evidence type="ECO:0000256" key="6">
    <source>
        <dbReference type="ARBA" id="ARBA00023014"/>
    </source>
</evidence>
<dbReference type="GO" id="GO:0022904">
    <property type="term" value="P:respiratory electron transport chain"/>
    <property type="evidence" value="ECO:0007669"/>
    <property type="project" value="TreeGrafter"/>
</dbReference>
<dbReference type="PROSITE" id="PS51085">
    <property type="entry name" value="2FE2S_FER_2"/>
    <property type="match status" value="1"/>
</dbReference>
<keyword evidence="6" id="KW-0411">Iron-sulfur</keyword>
<keyword evidence="2" id="KW-0479">Metal-binding</keyword>
<evidence type="ECO:0000313" key="10">
    <source>
        <dbReference type="EMBL" id="MBB5142931.1"/>
    </source>
</evidence>
<dbReference type="PROSITE" id="PS51379">
    <property type="entry name" value="4FE4S_FER_2"/>
    <property type="match status" value="2"/>
</dbReference>
<keyword evidence="11" id="KW-1185">Reference proteome</keyword>
<reference evidence="10 11" key="1">
    <citation type="submission" date="2020-08" db="EMBL/GenBank/DDBJ databases">
        <title>Genomic Encyclopedia of Type Strains, Phase IV (KMG-IV): sequencing the most valuable type-strain genomes for metagenomic binning, comparative biology and taxonomic classification.</title>
        <authorList>
            <person name="Goeker M."/>
        </authorList>
    </citation>
    <scope>NUCLEOTIDE SEQUENCE [LARGE SCALE GENOMIC DNA]</scope>
    <source>
        <strain evidence="10 11">DSM 11275</strain>
    </source>
</reference>
<dbReference type="GO" id="GO:0051539">
    <property type="term" value="F:4 iron, 4 sulfur cluster binding"/>
    <property type="evidence" value="ECO:0007669"/>
    <property type="project" value="UniProtKB-KW"/>
</dbReference>
<evidence type="ECO:0000256" key="5">
    <source>
        <dbReference type="ARBA" id="ARBA00023004"/>
    </source>
</evidence>
<dbReference type="InterPro" id="IPR006656">
    <property type="entry name" value="Mopterin_OxRdtase"/>
</dbReference>
<dbReference type="PROSITE" id="PS00198">
    <property type="entry name" value="4FE4S_FER_1"/>
    <property type="match status" value="1"/>
</dbReference>
<accession>A0A7W8BZR7</accession>
<organism evidence="10 11">
    <name type="scientific">Desulfovibrio intestinalis</name>
    <dbReference type="NCBI Taxonomy" id="58621"/>
    <lineage>
        <taxon>Bacteria</taxon>
        <taxon>Pseudomonadati</taxon>
        <taxon>Thermodesulfobacteriota</taxon>
        <taxon>Desulfovibrionia</taxon>
        <taxon>Desulfovibrionales</taxon>
        <taxon>Desulfovibrionaceae</taxon>
        <taxon>Desulfovibrio</taxon>
    </lineage>
</organism>
<evidence type="ECO:0000313" key="11">
    <source>
        <dbReference type="Proteomes" id="UP000539075"/>
    </source>
</evidence>
<evidence type="ECO:0000256" key="4">
    <source>
        <dbReference type="ARBA" id="ARBA00023002"/>
    </source>
</evidence>
<dbReference type="Gene3D" id="3.30.70.20">
    <property type="match status" value="1"/>
</dbReference>
<keyword evidence="3" id="KW-0677">Repeat</keyword>
<dbReference type="PANTHER" id="PTHR43105">
    <property type="entry name" value="RESPIRATORY NITRATE REDUCTASE"/>
    <property type="match status" value="1"/>
</dbReference>
<dbReference type="SUPFAM" id="SSF54292">
    <property type="entry name" value="2Fe-2S ferredoxin-like"/>
    <property type="match status" value="1"/>
</dbReference>
<dbReference type="FunFam" id="3.30.70.20:FF:000035">
    <property type="entry name" value="Iron hydrogenase 1"/>
    <property type="match status" value="1"/>
</dbReference>
<keyword evidence="4" id="KW-0560">Oxidoreductase</keyword>
<dbReference type="InterPro" id="IPR050123">
    <property type="entry name" value="Prok_molybdopt-oxidoreductase"/>
</dbReference>
<dbReference type="GO" id="GO:0046872">
    <property type="term" value="F:metal ion binding"/>
    <property type="evidence" value="ECO:0007669"/>
    <property type="project" value="UniProtKB-KW"/>
</dbReference>
<name>A0A7W8BZR7_9BACT</name>
<dbReference type="InterPro" id="IPR001041">
    <property type="entry name" value="2Fe-2S_ferredoxin-type"/>
</dbReference>
<sequence length="374" mass="41256">MSSVTINGTQASFQPGQTILDVAESLGIYIPTLCWLPKTGHGKVCRICSVEVKGRDRLLPACSAPAEDGMVIETDSPLVRATRKSILSLLVAEGRHDCFLRKLPPDLWPPYQKAAGDMPHREHPCPAEGKCQLQALTMKCNVPVKDLVPEPGHFPLDDEHPMITRDFSRCVQCGRCASVCSAIQVNDAIPPQFGRRAEKESWWPVVDYTRCTHCGECVQACPTGALTAKKAYGLAVREDKVDTVRTTCPYCGVGCQLNLSVKDDRIIEVNGVENASPNKGSLCVKGRFGYDFIYSKERLTDPLIRRQDGSFRKASWDEALDLIAAKFSETIENHGPDAVAGVACARSINEDNYQMQKLFRAVFKTNNIDHCART</sequence>
<dbReference type="GO" id="GO:0016020">
    <property type="term" value="C:membrane"/>
    <property type="evidence" value="ECO:0007669"/>
    <property type="project" value="TreeGrafter"/>
</dbReference>
<dbReference type="Pfam" id="PF04879">
    <property type="entry name" value="Molybdop_Fe4S4"/>
    <property type="match status" value="1"/>
</dbReference>
<dbReference type="SUPFAM" id="SSF53706">
    <property type="entry name" value="Formate dehydrogenase/DMSO reductase, domains 1-3"/>
    <property type="match status" value="1"/>
</dbReference>
<dbReference type="GO" id="GO:0003954">
    <property type="term" value="F:NADH dehydrogenase activity"/>
    <property type="evidence" value="ECO:0007669"/>
    <property type="project" value="TreeGrafter"/>
</dbReference>
<feature type="domain" description="4Fe-4S ferredoxin-type" evidence="8">
    <location>
        <begin position="161"/>
        <end position="188"/>
    </location>
</feature>
<dbReference type="Pfam" id="PF13510">
    <property type="entry name" value="Fer2_4"/>
    <property type="match status" value="1"/>
</dbReference>
<proteinExistence type="predicted"/>
<dbReference type="Pfam" id="PF00037">
    <property type="entry name" value="Fer4"/>
    <property type="match status" value="1"/>
</dbReference>
<dbReference type="InterPro" id="IPR036010">
    <property type="entry name" value="2Fe-2S_ferredoxin-like_sf"/>
</dbReference>
<feature type="domain" description="2Fe-2S ferredoxin-type" evidence="7">
    <location>
        <begin position="2"/>
        <end position="78"/>
    </location>
</feature>
<dbReference type="SMART" id="SM00926">
    <property type="entry name" value="Molybdop_Fe4S4"/>
    <property type="match status" value="1"/>
</dbReference>
<dbReference type="CDD" id="cd00207">
    <property type="entry name" value="fer2"/>
    <property type="match status" value="1"/>
</dbReference>
<evidence type="ECO:0000256" key="1">
    <source>
        <dbReference type="ARBA" id="ARBA00022485"/>
    </source>
</evidence>
<dbReference type="Proteomes" id="UP000539075">
    <property type="component" value="Unassembled WGS sequence"/>
</dbReference>
<dbReference type="Gene3D" id="3.40.50.740">
    <property type="match status" value="1"/>
</dbReference>